<evidence type="ECO:0000313" key="2">
    <source>
        <dbReference type="Proteomes" id="UP001331761"/>
    </source>
</evidence>
<proteinExistence type="predicted"/>
<comment type="caution">
    <text evidence="1">The sequence shown here is derived from an EMBL/GenBank/DDBJ whole genome shotgun (WGS) entry which is preliminary data.</text>
</comment>
<protein>
    <submittedName>
        <fullName evidence="1">Conserved plasma membrane protein</fullName>
    </submittedName>
</protein>
<dbReference type="EMBL" id="WIXE01018917">
    <property type="protein sequence ID" value="KAK5970498.1"/>
    <property type="molecule type" value="Genomic_DNA"/>
</dbReference>
<keyword evidence="2" id="KW-1185">Reference proteome</keyword>
<gene>
    <name evidence="1" type="ORF">GCK32_002704</name>
</gene>
<dbReference type="Pfam" id="PF15031">
    <property type="entry name" value="DUF4528"/>
    <property type="match status" value="1"/>
</dbReference>
<reference evidence="1 2" key="1">
    <citation type="submission" date="2019-10" db="EMBL/GenBank/DDBJ databases">
        <title>Assembly and Annotation for the nematode Trichostrongylus colubriformis.</title>
        <authorList>
            <person name="Martin J."/>
        </authorList>
    </citation>
    <scope>NUCLEOTIDE SEQUENCE [LARGE SCALE GENOMIC DNA]</scope>
    <source>
        <strain evidence="1">G859</strain>
        <tissue evidence="1">Whole worm</tissue>
    </source>
</reference>
<sequence>MVSLFYRIFVGPYRYLRPSYVQRPRASSILRSYLKYRAYPSWTSYFVEYRQVQDDHFAEKHFNFDVDGHNYHVLRVGCFPYIKYHCTKRPVQDLSAENRLYRLITVVNLGE</sequence>
<accession>A0AAN8FFQ1</accession>
<dbReference type="AlphaFoldDB" id="A0AAN8FFQ1"/>
<evidence type="ECO:0000313" key="1">
    <source>
        <dbReference type="EMBL" id="KAK5970498.1"/>
    </source>
</evidence>
<dbReference type="InterPro" id="IPR029245">
    <property type="entry name" value="DUF4528"/>
</dbReference>
<dbReference type="PANTHER" id="PTHR34651:SF1">
    <property type="entry name" value="SIMILAR TO ENSANGP00000021391"/>
    <property type="match status" value="1"/>
</dbReference>
<dbReference type="Proteomes" id="UP001331761">
    <property type="component" value="Unassembled WGS sequence"/>
</dbReference>
<dbReference type="PANTHER" id="PTHR34651">
    <property type="entry name" value="SIMILAR TO ENSANGP00000021391"/>
    <property type="match status" value="1"/>
</dbReference>
<name>A0AAN8FFQ1_TRICO</name>
<organism evidence="1 2">
    <name type="scientific">Trichostrongylus colubriformis</name>
    <name type="common">Black scour worm</name>
    <dbReference type="NCBI Taxonomy" id="6319"/>
    <lineage>
        <taxon>Eukaryota</taxon>
        <taxon>Metazoa</taxon>
        <taxon>Ecdysozoa</taxon>
        <taxon>Nematoda</taxon>
        <taxon>Chromadorea</taxon>
        <taxon>Rhabditida</taxon>
        <taxon>Rhabditina</taxon>
        <taxon>Rhabditomorpha</taxon>
        <taxon>Strongyloidea</taxon>
        <taxon>Trichostrongylidae</taxon>
        <taxon>Trichostrongylus</taxon>
    </lineage>
</organism>